<dbReference type="Proteomes" id="UP000274358">
    <property type="component" value="Unassembled WGS sequence"/>
</dbReference>
<sequence length="174" mass="18891">MLTVMQGALDMELSAPALGCLQSGMAPRPAVRTLLDRGHSFDALKLIARLLPKVYVVAWLCDCTRDIPLEWNDRAGVALANAWVREPNETHRYAALNFWTADPKRTLGAWLAAATGWSGGSLTPPGAAEVPPPDKMTALAAMAVINKLSMLDSATFESRREAFVERVIHLLPNA</sequence>
<accession>A0A3S0PNL0</accession>
<evidence type="ECO:0000313" key="2">
    <source>
        <dbReference type="Proteomes" id="UP000274358"/>
    </source>
</evidence>
<gene>
    <name evidence="1" type="ORF">EKH80_11850</name>
</gene>
<reference evidence="1 2" key="1">
    <citation type="submission" date="2018-12" db="EMBL/GenBank/DDBJ databases">
        <title>Dyella dinghuensis sp. nov. DHOA06 and Dyella choica sp. nov. 4M-K27, isolated from forest soil.</title>
        <authorList>
            <person name="Qiu L.-H."/>
            <person name="Gao Z.-H."/>
        </authorList>
    </citation>
    <scope>NUCLEOTIDE SEQUENCE [LARGE SCALE GENOMIC DNA]</scope>
    <source>
        <strain evidence="1 2">4M-K27</strain>
    </source>
</reference>
<dbReference type="OrthoDB" id="5572566at2"/>
<keyword evidence="2" id="KW-1185">Reference proteome</keyword>
<dbReference type="RefSeq" id="WP_126684963.1">
    <property type="nucleotide sequence ID" value="NZ_RYYV01000007.1"/>
</dbReference>
<dbReference type="InterPro" id="IPR053855">
    <property type="entry name" value="DUF6931"/>
</dbReference>
<dbReference type="EMBL" id="RYYV01000007">
    <property type="protein sequence ID" value="RUL75405.1"/>
    <property type="molecule type" value="Genomic_DNA"/>
</dbReference>
<dbReference type="AlphaFoldDB" id="A0A3S0PNL0"/>
<name>A0A3S0PNL0_9GAMM</name>
<evidence type="ECO:0000313" key="1">
    <source>
        <dbReference type="EMBL" id="RUL75405.1"/>
    </source>
</evidence>
<organism evidence="1 2">
    <name type="scientific">Dyella choica</name>
    <dbReference type="NCBI Taxonomy" id="1927959"/>
    <lineage>
        <taxon>Bacteria</taxon>
        <taxon>Pseudomonadati</taxon>
        <taxon>Pseudomonadota</taxon>
        <taxon>Gammaproteobacteria</taxon>
        <taxon>Lysobacterales</taxon>
        <taxon>Rhodanobacteraceae</taxon>
        <taxon>Dyella</taxon>
    </lineage>
</organism>
<proteinExistence type="predicted"/>
<dbReference type="Pfam" id="PF22011">
    <property type="entry name" value="DUF6931"/>
    <property type="match status" value="1"/>
</dbReference>
<comment type="caution">
    <text evidence="1">The sequence shown here is derived from an EMBL/GenBank/DDBJ whole genome shotgun (WGS) entry which is preliminary data.</text>
</comment>
<protein>
    <submittedName>
        <fullName evidence="1">Uncharacterized protein</fullName>
    </submittedName>
</protein>